<protein>
    <recommendedName>
        <fullName evidence="4">HTH APSES-type domain-containing protein</fullName>
    </recommendedName>
</protein>
<reference evidence="5 6" key="1">
    <citation type="journal article" date="2016" name="Nat. Commun.">
        <title>Ectomycorrhizal ecology is imprinted in the genome of the dominant symbiotic fungus Cenococcum geophilum.</title>
        <authorList>
            <consortium name="DOE Joint Genome Institute"/>
            <person name="Peter M."/>
            <person name="Kohler A."/>
            <person name="Ohm R.A."/>
            <person name="Kuo A."/>
            <person name="Krutzmann J."/>
            <person name="Morin E."/>
            <person name="Arend M."/>
            <person name="Barry K.W."/>
            <person name="Binder M."/>
            <person name="Choi C."/>
            <person name="Clum A."/>
            <person name="Copeland A."/>
            <person name="Grisel N."/>
            <person name="Haridas S."/>
            <person name="Kipfer T."/>
            <person name="LaButti K."/>
            <person name="Lindquist E."/>
            <person name="Lipzen A."/>
            <person name="Maire R."/>
            <person name="Meier B."/>
            <person name="Mihaltcheva S."/>
            <person name="Molinier V."/>
            <person name="Murat C."/>
            <person name="Poggeler S."/>
            <person name="Quandt C.A."/>
            <person name="Sperisen C."/>
            <person name="Tritt A."/>
            <person name="Tisserant E."/>
            <person name="Crous P.W."/>
            <person name="Henrissat B."/>
            <person name="Nehls U."/>
            <person name="Egli S."/>
            <person name="Spatafora J.W."/>
            <person name="Grigoriev I.V."/>
            <person name="Martin F.M."/>
        </authorList>
    </citation>
    <scope>NUCLEOTIDE SEQUENCE [LARGE SCALE GENOMIC DNA]</scope>
    <source>
        <strain evidence="5 6">CBS 459.81</strain>
    </source>
</reference>
<evidence type="ECO:0000256" key="3">
    <source>
        <dbReference type="SAM" id="MobiDB-lite"/>
    </source>
</evidence>
<dbReference type="PANTHER" id="PTHR38044">
    <property type="entry name" value="BOUQUET FORMATION PROTEIN 4"/>
    <property type="match status" value="1"/>
</dbReference>
<dbReference type="GO" id="GO:0048315">
    <property type="term" value="P:conidium formation"/>
    <property type="evidence" value="ECO:0007669"/>
    <property type="project" value="UniProtKB-KW"/>
</dbReference>
<name>A0A8E2EGZ3_9PEZI</name>
<dbReference type="InterPro" id="IPR018004">
    <property type="entry name" value="KilA/APSES_HTH"/>
</dbReference>
<feature type="compositionally biased region" description="Basic and acidic residues" evidence="3">
    <location>
        <begin position="242"/>
        <end position="255"/>
    </location>
</feature>
<dbReference type="EMBL" id="KV744855">
    <property type="protein sequence ID" value="OCK83663.1"/>
    <property type="molecule type" value="Genomic_DNA"/>
</dbReference>
<dbReference type="InterPro" id="IPR003163">
    <property type="entry name" value="Tscrpt_reg_HTH_APSES-type"/>
</dbReference>
<dbReference type="GO" id="GO:0044820">
    <property type="term" value="P:mitotic telomere tethering at nuclear periphery"/>
    <property type="evidence" value="ECO:0007669"/>
    <property type="project" value="TreeGrafter"/>
</dbReference>
<dbReference type="GO" id="GO:1990862">
    <property type="term" value="C:nuclear membrane complex Bqt3-Bqt4"/>
    <property type="evidence" value="ECO:0007669"/>
    <property type="project" value="InterPro"/>
</dbReference>
<dbReference type="GO" id="GO:0030435">
    <property type="term" value="P:sporulation resulting in formation of a cellular spore"/>
    <property type="evidence" value="ECO:0007669"/>
    <property type="project" value="UniProtKB-KW"/>
</dbReference>
<feature type="compositionally biased region" description="Basic and acidic residues" evidence="3">
    <location>
        <begin position="170"/>
        <end position="180"/>
    </location>
</feature>
<dbReference type="InterPro" id="IPR037548">
    <property type="entry name" value="Bqt4"/>
</dbReference>
<dbReference type="InterPro" id="IPR036887">
    <property type="entry name" value="HTH_APSES_sf"/>
</dbReference>
<feature type="compositionally biased region" description="Basic and acidic residues" evidence="3">
    <location>
        <begin position="1"/>
        <end position="13"/>
    </location>
</feature>
<evidence type="ECO:0000259" key="4">
    <source>
        <dbReference type="PROSITE" id="PS51299"/>
    </source>
</evidence>
<sequence>MASKRSLPERRNPLVEPENSPSHEILVERRLLGQTNLAVRPGQVGITNASKVDNLGTFDYAHLRVPLPKDLSGSGVFSLTKSTSYPESYFLMRRSSDGYISATGMFKAAFPWASTAEEEAERRFHKTLPSAGPQEVAGSVWLAPEEALRLSDEYGMRAWIVALLDPENIKKGSKDKDKNNAEIMTPPKFIVPDKALLPPSSALRTTRSRASRSVSPSKIATPSRKIASPRKSRTTRNSARTESAKTESAKTESAKTESSAKITTALENVLENGTQASESVLSESVDGETVKIEVEETVEQNGEVETTTTTVKVDIPADHPQLPLPENTEDMIAKAKEMVEEANKLEGNLVNGVKASKRKADDLEADDEEIDVAEQPAKKVKVQEELKEKSVMSKALIGLLGIAAIGSAIPYLF</sequence>
<keyword evidence="1" id="KW-0749">Sporulation</keyword>
<dbReference type="GO" id="GO:0070197">
    <property type="term" value="P:meiotic attachment of telomere to nuclear envelope"/>
    <property type="evidence" value="ECO:0007669"/>
    <property type="project" value="InterPro"/>
</dbReference>
<dbReference type="OrthoDB" id="5346159at2759"/>
<keyword evidence="6" id="KW-1185">Reference proteome</keyword>
<accession>A0A8E2EGZ3</accession>
<dbReference type="PROSITE" id="PS51299">
    <property type="entry name" value="HTH_APSES"/>
    <property type="match status" value="1"/>
</dbReference>
<evidence type="ECO:0000256" key="2">
    <source>
        <dbReference type="ARBA" id="ARBA00023321"/>
    </source>
</evidence>
<proteinExistence type="predicted"/>
<evidence type="ECO:0000256" key="1">
    <source>
        <dbReference type="ARBA" id="ARBA00022969"/>
    </source>
</evidence>
<feature type="region of interest" description="Disordered" evidence="3">
    <location>
        <begin position="170"/>
        <end position="260"/>
    </location>
</feature>
<dbReference type="PANTHER" id="PTHR38044:SF1">
    <property type="entry name" value="BOUQUET FORMATION PROTEIN 4"/>
    <property type="match status" value="1"/>
</dbReference>
<gene>
    <name evidence="5" type="ORF">K432DRAFT_390186</name>
</gene>
<dbReference type="AlphaFoldDB" id="A0A8E2EGZ3"/>
<dbReference type="SUPFAM" id="SSF54616">
    <property type="entry name" value="DNA-binding domain of Mlu1-box binding protein MBP1"/>
    <property type="match status" value="1"/>
</dbReference>
<evidence type="ECO:0000313" key="6">
    <source>
        <dbReference type="Proteomes" id="UP000250266"/>
    </source>
</evidence>
<feature type="region of interest" description="Disordered" evidence="3">
    <location>
        <begin position="1"/>
        <end position="21"/>
    </location>
</feature>
<dbReference type="GO" id="GO:0003677">
    <property type="term" value="F:DNA binding"/>
    <property type="evidence" value="ECO:0007669"/>
    <property type="project" value="InterPro"/>
</dbReference>
<keyword evidence="2" id="KW-0183">Conidiation</keyword>
<evidence type="ECO:0000313" key="5">
    <source>
        <dbReference type="EMBL" id="OCK83663.1"/>
    </source>
</evidence>
<organism evidence="5 6">
    <name type="scientific">Lepidopterella palustris CBS 459.81</name>
    <dbReference type="NCBI Taxonomy" id="1314670"/>
    <lineage>
        <taxon>Eukaryota</taxon>
        <taxon>Fungi</taxon>
        <taxon>Dikarya</taxon>
        <taxon>Ascomycota</taxon>
        <taxon>Pezizomycotina</taxon>
        <taxon>Dothideomycetes</taxon>
        <taxon>Pleosporomycetidae</taxon>
        <taxon>Mytilinidiales</taxon>
        <taxon>Argynnaceae</taxon>
        <taxon>Lepidopterella</taxon>
    </lineage>
</organism>
<dbReference type="Proteomes" id="UP000250266">
    <property type="component" value="Unassembled WGS sequence"/>
</dbReference>
<dbReference type="SMART" id="SM01252">
    <property type="entry name" value="KilA-N"/>
    <property type="match status" value="1"/>
</dbReference>
<feature type="domain" description="HTH APSES-type" evidence="4">
    <location>
        <begin position="66"/>
        <end position="176"/>
    </location>
</feature>